<evidence type="ECO:0000259" key="4">
    <source>
        <dbReference type="PROSITE" id="PS50932"/>
    </source>
</evidence>
<evidence type="ECO:0000313" key="6">
    <source>
        <dbReference type="Proteomes" id="UP000632849"/>
    </source>
</evidence>
<dbReference type="Gene3D" id="1.10.260.40">
    <property type="entry name" value="lambda repressor-like DNA-binding domains"/>
    <property type="match status" value="1"/>
</dbReference>
<evidence type="ECO:0000313" key="5">
    <source>
        <dbReference type="EMBL" id="GHG29330.1"/>
    </source>
</evidence>
<evidence type="ECO:0000256" key="3">
    <source>
        <dbReference type="ARBA" id="ARBA00023163"/>
    </source>
</evidence>
<dbReference type="Pfam" id="PF13377">
    <property type="entry name" value="Peripla_BP_3"/>
    <property type="match status" value="1"/>
</dbReference>
<keyword evidence="6" id="KW-1185">Reference proteome</keyword>
<dbReference type="GO" id="GO:0003700">
    <property type="term" value="F:DNA-binding transcription factor activity"/>
    <property type="evidence" value="ECO:0007669"/>
    <property type="project" value="TreeGrafter"/>
</dbReference>
<keyword evidence="1" id="KW-0805">Transcription regulation</keyword>
<keyword evidence="2" id="KW-0238">DNA-binding</keyword>
<comment type="caution">
    <text evidence="5">The sequence shown here is derived from an EMBL/GenBank/DDBJ whole genome shotgun (WGS) entry which is preliminary data.</text>
</comment>
<dbReference type="Proteomes" id="UP000632849">
    <property type="component" value="Unassembled WGS sequence"/>
</dbReference>
<dbReference type="InterPro" id="IPR000843">
    <property type="entry name" value="HTH_LacI"/>
</dbReference>
<dbReference type="PANTHER" id="PTHR30146:SF109">
    <property type="entry name" value="HTH-TYPE TRANSCRIPTIONAL REGULATOR GALS"/>
    <property type="match status" value="1"/>
</dbReference>
<dbReference type="Pfam" id="PF00356">
    <property type="entry name" value="LacI"/>
    <property type="match status" value="1"/>
</dbReference>
<sequence>MRPSQRVGIKEVARTAGVSIGTVSNVLNRPELVSPSTRSLVISVIDSLGYVRLAGARQLRGSASSQLLALYGVDVADPRDAALAAGVERAAEEAGLGVLMCGGGREAGRMRHDVGLLASYQVRGVVIAAFPETERAVAACIEQGVACVVAGQGMEAAGMCSVAVDDHIGGRAAAAHLLAQGHRSVVVVSVPGSDPLMRQRYQGAMECLNEFRDGALRVTELATEDASVGAGRDAGQRLLAVAPRPTAVLCFHDLPALGLMQVLHEAGVRVPHDVAVAGYEDLAFAAAAAVPLTSVRWPARTLGMRAGRLLVEHTAQGTHQHVHEVLTPELVVRRSTLSTPM</sequence>
<gene>
    <name evidence="5" type="ORF">GCM10017667_78570</name>
</gene>
<proteinExistence type="predicted"/>
<accession>A0A919ES73</accession>
<reference evidence="5" key="1">
    <citation type="journal article" date="2014" name="Int. J. Syst. Evol. Microbiol.">
        <title>Complete genome sequence of Corynebacterium casei LMG S-19264T (=DSM 44701T), isolated from a smear-ripened cheese.</title>
        <authorList>
            <consortium name="US DOE Joint Genome Institute (JGI-PGF)"/>
            <person name="Walter F."/>
            <person name="Albersmeier A."/>
            <person name="Kalinowski J."/>
            <person name="Ruckert C."/>
        </authorList>
    </citation>
    <scope>NUCLEOTIDE SEQUENCE</scope>
    <source>
        <strain evidence="5">JCM 4122</strain>
    </source>
</reference>
<dbReference type="SMART" id="SM00354">
    <property type="entry name" value="HTH_LACI"/>
    <property type="match status" value="1"/>
</dbReference>
<reference evidence="5" key="2">
    <citation type="submission" date="2020-09" db="EMBL/GenBank/DDBJ databases">
        <authorList>
            <person name="Sun Q."/>
            <person name="Ohkuma M."/>
        </authorList>
    </citation>
    <scope>NUCLEOTIDE SEQUENCE</scope>
    <source>
        <strain evidence="5">JCM 4122</strain>
    </source>
</reference>
<name>A0A919ES73_STRFL</name>
<keyword evidence="3" id="KW-0804">Transcription</keyword>
<dbReference type="InterPro" id="IPR046335">
    <property type="entry name" value="LacI/GalR-like_sensor"/>
</dbReference>
<dbReference type="InterPro" id="IPR028082">
    <property type="entry name" value="Peripla_BP_I"/>
</dbReference>
<dbReference type="EMBL" id="BNBE01000004">
    <property type="protein sequence ID" value="GHG29330.1"/>
    <property type="molecule type" value="Genomic_DNA"/>
</dbReference>
<dbReference type="PROSITE" id="PS00356">
    <property type="entry name" value="HTH_LACI_1"/>
    <property type="match status" value="1"/>
</dbReference>
<dbReference type="PROSITE" id="PS50932">
    <property type="entry name" value="HTH_LACI_2"/>
    <property type="match status" value="1"/>
</dbReference>
<feature type="domain" description="HTH lacI-type" evidence="4">
    <location>
        <begin position="7"/>
        <end position="61"/>
    </location>
</feature>
<dbReference type="SUPFAM" id="SSF53822">
    <property type="entry name" value="Periplasmic binding protein-like I"/>
    <property type="match status" value="1"/>
</dbReference>
<dbReference type="RefSeq" id="WP_190044872.1">
    <property type="nucleotide sequence ID" value="NZ_BNBE01000004.1"/>
</dbReference>
<dbReference type="GO" id="GO:0000976">
    <property type="term" value="F:transcription cis-regulatory region binding"/>
    <property type="evidence" value="ECO:0007669"/>
    <property type="project" value="TreeGrafter"/>
</dbReference>
<evidence type="ECO:0000256" key="2">
    <source>
        <dbReference type="ARBA" id="ARBA00023125"/>
    </source>
</evidence>
<evidence type="ECO:0000256" key="1">
    <source>
        <dbReference type="ARBA" id="ARBA00023015"/>
    </source>
</evidence>
<dbReference type="CDD" id="cd01392">
    <property type="entry name" value="HTH_LacI"/>
    <property type="match status" value="1"/>
</dbReference>
<protein>
    <submittedName>
        <fullName evidence="5">LacI family transcriptional regulator</fullName>
    </submittedName>
</protein>
<dbReference type="AlphaFoldDB" id="A0A919ES73"/>
<dbReference type="Gene3D" id="3.40.50.2300">
    <property type="match status" value="2"/>
</dbReference>
<organism evidence="5 6">
    <name type="scientific">Streptomyces filamentosus</name>
    <name type="common">Streptomyces roseosporus</name>
    <dbReference type="NCBI Taxonomy" id="67294"/>
    <lineage>
        <taxon>Bacteria</taxon>
        <taxon>Bacillati</taxon>
        <taxon>Actinomycetota</taxon>
        <taxon>Actinomycetes</taxon>
        <taxon>Kitasatosporales</taxon>
        <taxon>Streptomycetaceae</taxon>
        <taxon>Streptomyces</taxon>
    </lineage>
</organism>
<dbReference type="SUPFAM" id="SSF47413">
    <property type="entry name" value="lambda repressor-like DNA-binding domains"/>
    <property type="match status" value="1"/>
</dbReference>
<dbReference type="InterPro" id="IPR010982">
    <property type="entry name" value="Lambda_DNA-bd_dom_sf"/>
</dbReference>
<dbReference type="PANTHER" id="PTHR30146">
    <property type="entry name" value="LACI-RELATED TRANSCRIPTIONAL REPRESSOR"/>
    <property type="match status" value="1"/>
</dbReference>